<dbReference type="GO" id="GO:0003700">
    <property type="term" value="F:DNA-binding transcription factor activity"/>
    <property type="evidence" value="ECO:0007669"/>
    <property type="project" value="TreeGrafter"/>
</dbReference>
<sequence length="208" mass="22419">MGCERIVNSPSREPQQDRSRITRERLLASVVDILADHGWAAATVARVAEEAGVSRGAAQHHFPTREALITAALEQMFTDLTTLAASEPGEDFPPGHERIRYVVERAVDIYVGPNFRAALQVWAAAASDGALRERILPLEAKFARAAHAMTLAGIDPDGTNPNAHRLVQATLDLARGLGLAGTLSDDSRRRAQVVGTWAEQLTAALGRD</sequence>
<reference evidence="4" key="1">
    <citation type="submission" date="2023-06" db="EMBL/GenBank/DDBJ databases">
        <title>Gordonia sp. nov. and Pseudochrobactrum sp. nov., two species isolated from the burying beetle Nicrophorus vespilloides.</title>
        <authorList>
            <person name="Poehlein A."/>
            <person name="Guzman J."/>
            <person name="Daniel R."/>
            <person name="Vilcinskas A."/>
        </authorList>
    </citation>
    <scope>NUCLEOTIDE SEQUENCE</scope>
    <source>
        <strain evidence="4">MP11Mi</strain>
    </source>
</reference>
<protein>
    <submittedName>
        <fullName evidence="4">HTH-type transcriptional regulator CymR</fullName>
    </submittedName>
</protein>
<dbReference type="InterPro" id="IPR009057">
    <property type="entry name" value="Homeodomain-like_sf"/>
</dbReference>
<evidence type="ECO:0000313" key="4">
    <source>
        <dbReference type="EMBL" id="WOC11608.1"/>
    </source>
</evidence>
<evidence type="ECO:0000259" key="3">
    <source>
        <dbReference type="PROSITE" id="PS50977"/>
    </source>
</evidence>
<name>A0AA97GVD2_9ACTN</name>
<dbReference type="GO" id="GO:0000976">
    <property type="term" value="F:transcription cis-regulatory region binding"/>
    <property type="evidence" value="ECO:0007669"/>
    <property type="project" value="TreeGrafter"/>
</dbReference>
<dbReference type="PANTHER" id="PTHR30055:SF226">
    <property type="entry name" value="HTH-TYPE TRANSCRIPTIONAL REGULATOR PKSA"/>
    <property type="match status" value="1"/>
</dbReference>
<feature type="domain" description="HTH tetR-type" evidence="3">
    <location>
        <begin position="20"/>
        <end position="80"/>
    </location>
</feature>
<evidence type="ECO:0000256" key="2">
    <source>
        <dbReference type="PROSITE-ProRule" id="PRU00335"/>
    </source>
</evidence>
<keyword evidence="1 2" id="KW-0238">DNA-binding</keyword>
<dbReference type="EMBL" id="CP128986">
    <property type="protein sequence ID" value="WOC11608.1"/>
    <property type="molecule type" value="Genomic_DNA"/>
</dbReference>
<evidence type="ECO:0000256" key="1">
    <source>
        <dbReference type="ARBA" id="ARBA00023125"/>
    </source>
</evidence>
<dbReference type="PROSITE" id="PS50977">
    <property type="entry name" value="HTH_TETR_2"/>
    <property type="match status" value="1"/>
</dbReference>
<gene>
    <name evidence="4" type="primary">cymR</name>
    <name evidence="4" type="ORF">MP11Mi_06810</name>
</gene>
<dbReference type="InterPro" id="IPR001647">
    <property type="entry name" value="HTH_TetR"/>
</dbReference>
<dbReference type="SUPFAM" id="SSF46689">
    <property type="entry name" value="Homeodomain-like"/>
    <property type="match status" value="1"/>
</dbReference>
<proteinExistence type="predicted"/>
<dbReference type="PRINTS" id="PR00455">
    <property type="entry name" value="HTHTETR"/>
</dbReference>
<feature type="DNA-binding region" description="H-T-H motif" evidence="2">
    <location>
        <begin position="43"/>
        <end position="62"/>
    </location>
</feature>
<dbReference type="Pfam" id="PF00440">
    <property type="entry name" value="TetR_N"/>
    <property type="match status" value="1"/>
</dbReference>
<organism evidence="4">
    <name type="scientific">Gordonia sp. MP11Mi</name>
    <dbReference type="NCBI Taxonomy" id="3022769"/>
    <lineage>
        <taxon>Bacteria</taxon>
        <taxon>Bacillati</taxon>
        <taxon>Actinomycetota</taxon>
        <taxon>Actinomycetes</taxon>
        <taxon>Mycobacteriales</taxon>
        <taxon>Gordoniaceae</taxon>
        <taxon>Gordonia</taxon>
    </lineage>
</organism>
<accession>A0AA97GVD2</accession>
<dbReference type="PANTHER" id="PTHR30055">
    <property type="entry name" value="HTH-TYPE TRANSCRIPTIONAL REGULATOR RUTR"/>
    <property type="match status" value="1"/>
</dbReference>
<dbReference type="AlphaFoldDB" id="A0AA97GVD2"/>
<dbReference type="Gene3D" id="1.10.357.10">
    <property type="entry name" value="Tetracycline Repressor, domain 2"/>
    <property type="match status" value="1"/>
</dbReference>
<dbReference type="InterPro" id="IPR050109">
    <property type="entry name" value="HTH-type_TetR-like_transc_reg"/>
</dbReference>